<evidence type="ECO:0000256" key="1">
    <source>
        <dbReference type="SAM" id="MobiDB-lite"/>
    </source>
</evidence>
<evidence type="ECO:0000259" key="2">
    <source>
        <dbReference type="Pfam" id="PF13699"/>
    </source>
</evidence>
<evidence type="ECO:0000313" key="4">
    <source>
        <dbReference type="Proteomes" id="UP001595824"/>
    </source>
</evidence>
<protein>
    <submittedName>
        <fullName evidence="3">DUF4157 domain-containing protein</fullName>
    </submittedName>
</protein>
<evidence type="ECO:0000313" key="3">
    <source>
        <dbReference type="EMBL" id="MFC4331059.1"/>
    </source>
</evidence>
<feature type="region of interest" description="Disordered" evidence="1">
    <location>
        <begin position="1"/>
        <end position="31"/>
    </location>
</feature>
<feature type="compositionally biased region" description="Basic and acidic residues" evidence="1">
    <location>
        <begin position="178"/>
        <end position="187"/>
    </location>
</feature>
<comment type="caution">
    <text evidence="3">The sequence shown here is derived from an EMBL/GenBank/DDBJ whole genome shotgun (WGS) entry which is preliminary data.</text>
</comment>
<gene>
    <name evidence="3" type="ORF">ACFPC0_25425</name>
</gene>
<keyword evidence="4" id="KW-1185">Reference proteome</keyword>
<dbReference type="EMBL" id="JBHSDP010000024">
    <property type="protein sequence ID" value="MFC4331059.1"/>
    <property type="molecule type" value="Genomic_DNA"/>
</dbReference>
<accession>A0ABV8TK64</accession>
<feature type="region of interest" description="Disordered" evidence="1">
    <location>
        <begin position="161"/>
        <end position="250"/>
    </location>
</feature>
<sequence length="716" mass="78069">MQQREEARAEGHGTRPRGRNLPRPDRPPAGVLALQAKAGNGAVAQLLRQAGHGGAAPEQHVHGAGCGHERAERPAVQRSAVHDVLRGAGRPLDDSVRADMETRLGADFSDVRIHDDTSARASAAELGARAYTSGSHIVIGADGTDRHTLAHELTHVVQQRRGPVAGTDHGDGVSVSDPSDRFEREAEATAARVMSRPAGQPVAAGPESAAPRTTAPGGQAAGRTAEEVSGAAVPAQRLTRGSRGARRGPSDLELAEDQIEDLANLPALYVPAETFGRDGSLPPTPTAAYAVPRRGDVEVLRTRDSALPSVRHRDPGPRESWPMKYQSGQFIYEIEMINRPDRRGTTLIDPERSFQVVKRKLKMRDSGHSAGRTYRFDERWSPNPEYWGPVPGPQAEVAAHEMGLSSRSRLAQEDLRFFRPLPAPRSQPFVFHVADDRVDPHFLHPDGAQKDRRRDVTAAAFDHTAANAHPGDYRRKSVSMLSAPPQVGRGDAGRSPHRTMGGVQAHELMGAEGRKGSSGQRLASHEWCHLIGDGDGGPDMPENLVIGTNAVNTEQLAMETALRPLVPRLAALGYSIQLDAEALVTPSPVEVPGVPGGRWNSAEFISYRISLVPVGRINSSRKREIHRQVMDGRRGTITELEFTYLHNTVRSKLRQAVAEIHAAQQEREAREQAAAYGGQARYDRDDRYGGSDRYGSDRYGRSERYDRGDRYDDVYQ</sequence>
<name>A0ABV8TK64_9ACTN</name>
<proteinExistence type="predicted"/>
<dbReference type="Pfam" id="PF13699">
    <property type="entry name" value="eCIS_core"/>
    <property type="match status" value="1"/>
</dbReference>
<feature type="compositionally biased region" description="Basic and acidic residues" evidence="1">
    <location>
        <begin position="681"/>
        <end position="716"/>
    </location>
</feature>
<feature type="region of interest" description="Disordered" evidence="1">
    <location>
        <begin position="669"/>
        <end position="716"/>
    </location>
</feature>
<feature type="compositionally biased region" description="Basic and acidic residues" evidence="1">
    <location>
        <begin position="67"/>
        <end position="81"/>
    </location>
</feature>
<feature type="region of interest" description="Disordered" evidence="1">
    <location>
        <begin position="49"/>
        <end position="81"/>
    </location>
</feature>
<dbReference type="Proteomes" id="UP001595824">
    <property type="component" value="Unassembled WGS sequence"/>
</dbReference>
<feature type="domain" description="eCIS core" evidence="2">
    <location>
        <begin position="91"/>
        <end position="162"/>
    </location>
</feature>
<dbReference type="RefSeq" id="WP_381742197.1">
    <property type="nucleotide sequence ID" value="NZ_JBHSDP010000024.1"/>
</dbReference>
<feature type="compositionally biased region" description="Basic and acidic residues" evidence="1">
    <location>
        <begin position="1"/>
        <end position="13"/>
    </location>
</feature>
<reference evidence="4" key="1">
    <citation type="journal article" date="2019" name="Int. J. Syst. Evol. Microbiol.">
        <title>The Global Catalogue of Microorganisms (GCM) 10K type strain sequencing project: providing services to taxonomists for standard genome sequencing and annotation.</title>
        <authorList>
            <consortium name="The Broad Institute Genomics Platform"/>
            <consortium name="The Broad Institute Genome Sequencing Center for Infectious Disease"/>
            <person name="Wu L."/>
            <person name="Ma J."/>
        </authorList>
    </citation>
    <scope>NUCLEOTIDE SEQUENCE [LARGE SCALE GENOMIC DNA]</scope>
    <source>
        <strain evidence="4">PCU 347</strain>
    </source>
</reference>
<organism evidence="3 4">
    <name type="scientific">Streptomyces andamanensis</name>
    <dbReference type="NCBI Taxonomy" id="1565035"/>
    <lineage>
        <taxon>Bacteria</taxon>
        <taxon>Bacillati</taxon>
        <taxon>Actinomycetota</taxon>
        <taxon>Actinomycetes</taxon>
        <taxon>Kitasatosporales</taxon>
        <taxon>Streptomycetaceae</taxon>
        <taxon>Streptomyces</taxon>
    </lineage>
</organism>
<dbReference type="InterPro" id="IPR025295">
    <property type="entry name" value="eCIS_core_dom"/>
</dbReference>